<evidence type="ECO:0000256" key="1">
    <source>
        <dbReference type="ARBA" id="ARBA00010859"/>
    </source>
</evidence>
<name>A0A1A9ZR64_GLOPL</name>
<dbReference type="GO" id="GO:0003796">
    <property type="term" value="F:lysozyme activity"/>
    <property type="evidence" value="ECO:0007669"/>
    <property type="project" value="InterPro"/>
</dbReference>
<dbReference type="VEuPathDB" id="VectorBase:GPAI022460"/>
<evidence type="ECO:0000259" key="5">
    <source>
        <dbReference type="PROSITE" id="PS00128"/>
    </source>
</evidence>
<comment type="similarity">
    <text evidence="1 4">Belongs to the glycosyl hydrolase 22 family.</text>
</comment>
<evidence type="ECO:0000256" key="4">
    <source>
        <dbReference type="RuleBase" id="RU004440"/>
    </source>
</evidence>
<dbReference type="InterPro" id="IPR001916">
    <property type="entry name" value="Glyco_hydro_22"/>
</dbReference>
<dbReference type="InterPro" id="IPR019799">
    <property type="entry name" value="Glyco_hydro_22_CS"/>
</dbReference>
<evidence type="ECO:0000256" key="3">
    <source>
        <dbReference type="ARBA" id="ARBA00023157"/>
    </source>
</evidence>
<reference evidence="7" key="1">
    <citation type="submission" date="2014-03" db="EMBL/GenBank/DDBJ databases">
        <authorList>
            <person name="Aksoy S."/>
            <person name="Warren W."/>
            <person name="Wilson R.K."/>
        </authorList>
    </citation>
    <scope>NUCLEOTIDE SEQUENCE [LARGE SCALE GENOMIC DNA]</scope>
    <source>
        <strain evidence="7">IAEA</strain>
    </source>
</reference>
<dbReference type="InterPro" id="IPR000974">
    <property type="entry name" value="Glyco_hydro_22_lys"/>
</dbReference>
<organism evidence="6 7">
    <name type="scientific">Glossina pallidipes</name>
    <name type="common">Tsetse fly</name>
    <dbReference type="NCBI Taxonomy" id="7398"/>
    <lineage>
        <taxon>Eukaryota</taxon>
        <taxon>Metazoa</taxon>
        <taxon>Ecdysozoa</taxon>
        <taxon>Arthropoda</taxon>
        <taxon>Hexapoda</taxon>
        <taxon>Insecta</taxon>
        <taxon>Pterygota</taxon>
        <taxon>Neoptera</taxon>
        <taxon>Endopterygota</taxon>
        <taxon>Diptera</taxon>
        <taxon>Brachycera</taxon>
        <taxon>Muscomorpha</taxon>
        <taxon>Hippoboscoidea</taxon>
        <taxon>Glossinidae</taxon>
        <taxon>Glossina</taxon>
    </lineage>
</organism>
<sequence>MGNECLLAGYDVNFRIEILDDFHILRWPTRVQTRSLHRCEFASQLYILDVPKSELPLWLCIAEYESRFNTHVIGARNADGSNDYGIFQISDKYWCKPENRTDYFIYNGCNVNCSALLTDDITLAVRCARYIQKQQGWSAWAVYKEFCANGTLEHIDDCFT</sequence>
<dbReference type="PANTHER" id="PTHR11407">
    <property type="entry name" value="LYSOZYME C"/>
    <property type="match status" value="1"/>
</dbReference>
<protein>
    <submittedName>
        <fullName evidence="6">Lysozyme</fullName>
    </submittedName>
</protein>
<evidence type="ECO:0000313" key="7">
    <source>
        <dbReference type="Proteomes" id="UP000092445"/>
    </source>
</evidence>
<dbReference type="STRING" id="7398.A0A1A9ZR64"/>
<keyword evidence="3" id="KW-1015">Disulfide bond</keyword>
<dbReference type="InterPro" id="IPR023346">
    <property type="entry name" value="Lysozyme-like_dom_sf"/>
</dbReference>
<dbReference type="Gene3D" id="1.10.530.10">
    <property type="match status" value="1"/>
</dbReference>
<dbReference type="PROSITE" id="PS51348">
    <property type="entry name" value="GLYCOSYL_HYDROL_F22_2"/>
    <property type="match status" value="1"/>
</dbReference>
<dbReference type="PANTHER" id="PTHR11407:SF36">
    <property type="entry name" value="GEO02684P1-RELATED"/>
    <property type="match status" value="1"/>
</dbReference>
<proteinExistence type="inferred from homology"/>
<dbReference type="SUPFAM" id="SSF53955">
    <property type="entry name" value="Lysozyme-like"/>
    <property type="match status" value="1"/>
</dbReference>
<accession>A0A1A9ZR64</accession>
<dbReference type="PROSITE" id="PS00128">
    <property type="entry name" value="GLYCOSYL_HYDROL_F22_1"/>
    <property type="match status" value="1"/>
</dbReference>
<dbReference type="FunFam" id="1.10.530.10:FF:000001">
    <property type="entry name" value="Lysozyme C"/>
    <property type="match status" value="1"/>
</dbReference>
<reference evidence="6" key="2">
    <citation type="submission" date="2020-05" db="UniProtKB">
        <authorList>
            <consortium name="EnsemblMetazoa"/>
        </authorList>
    </citation>
    <scope>IDENTIFICATION</scope>
    <source>
        <strain evidence="6">IAEA</strain>
    </source>
</reference>
<feature type="domain" description="Glycosyl hydrolases family 22 (GH22)" evidence="5">
    <location>
        <begin position="109"/>
        <end position="127"/>
    </location>
</feature>
<dbReference type="AlphaFoldDB" id="A0A1A9ZR64"/>
<dbReference type="SMART" id="SM00263">
    <property type="entry name" value="LYZ1"/>
    <property type="match status" value="1"/>
</dbReference>
<dbReference type="PRINTS" id="PR00135">
    <property type="entry name" value="LYZLACT"/>
</dbReference>
<keyword evidence="7" id="KW-1185">Reference proteome</keyword>
<dbReference type="CDD" id="cd16899">
    <property type="entry name" value="LYZ_C_invert"/>
    <property type="match status" value="1"/>
</dbReference>
<evidence type="ECO:0000256" key="2">
    <source>
        <dbReference type="ARBA" id="ARBA00022729"/>
    </source>
</evidence>
<keyword evidence="2" id="KW-0732">Signal</keyword>
<dbReference type="EnsemblMetazoa" id="GPAI022460-RA">
    <property type="protein sequence ID" value="GPAI022460-PA"/>
    <property type="gene ID" value="GPAI022460"/>
</dbReference>
<dbReference type="Pfam" id="PF00062">
    <property type="entry name" value="Lys"/>
    <property type="match status" value="1"/>
</dbReference>
<dbReference type="PRINTS" id="PR00137">
    <property type="entry name" value="LYSOZYME"/>
</dbReference>
<evidence type="ECO:0000313" key="6">
    <source>
        <dbReference type="EnsemblMetazoa" id="GPAI022460-PA"/>
    </source>
</evidence>
<dbReference type="Proteomes" id="UP000092445">
    <property type="component" value="Unassembled WGS sequence"/>
</dbReference>